<dbReference type="EMBL" id="CAJMWS010000406">
    <property type="protein sequence ID" value="CAE6442167.1"/>
    <property type="molecule type" value="Genomic_DNA"/>
</dbReference>
<evidence type="ECO:0000256" key="9">
    <source>
        <dbReference type="SAM" id="Phobius"/>
    </source>
</evidence>
<dbReference type="Pfam" id="PF07019">
    <property type="entry name" value="EMC6"/>
    <property type="match status" value="1"/>
</dbReference>
<gene>
    <name evidence="10" type="ORF">RDB_LOCUS131710</name>
</gene>
<evidence type="ECO:0000256" key="1">
    <source>
        <dbReference type="ARBA" id="ARBA00004477"/>
    </source>
</evidence>
<feature type="transmembrane region" description="Helical" evidence="9">
    <location>
        <begin position="179"/>
        <end position="195"/>
    </location>
</feature>
<dbReference type="AlphaFoldDB" id="A0A8H3AWT3"/>
<dbReference type="GO" id="GO:0034975">
    <property type="term" value="P:protein folding in endoplasmic reticulum"/>
    <property type="evidence" value="ECO:0007669"/>
    <property type="project" value="TreeGrafter"/>
</dbReference>
<feature type="transmembrane region" description="Helical" evidence="9">
    <location>
        <begin position="47"/>
        <end position="67"/>
    </location>
</feature>
<keyword evidence="7 9" id="KW-0472">Membrane</keyword>
<proteinExistence type="inferred from homology"/>
<dbReference type="Proteomes" id="UP000663846">
    <property type="component" value="Unassembled WGS sequence"/>
</dbReference>
<sequence>MSSPAELRAQRIFPQNAQHNSLVLSNIKFVSSCFAGAVAGILGLQNLYGFLLFAVSLFATAGVVASVNMKGAPIKRYAAGGWPDLVNPGQENIFSFVLLWTLFYGIVHGVFLLIQAYTLPSLGCRCRIWSRSLDTVPQSQTSYTLIYVAVLIYAFASMGYHHYSFAFTGNSQGNGNSKLFWFVLGGIAATAWFKIKERRQISGYKRRRALASSGESSLLEGAELRERLCDIDVETPEVAMHVADAALDAAMRIVGSLKQSLQDQRTRGIRPSHRAIPADPQPPVVEQSRSRSPSLMAGFHHVENAG</sequence>
<dbReference type="PANTHER" id="PTHR20994:SF0">
    <property type="entry name" value="ER MEMBRANE PROTEIN COMPLEX SUBUNIT 6"/>
    <property type="match status" value="1"/>
</dbReference>
<evidence type="ECO:0000313" key="11">
    <source>
        <dbReference type="Proteomes" id="UP000663846"/>
    </source>
</evidence>
<accession>A0A8H3AWT3</accession>
<evidence type="ECO:0000256" key="7">
    <source>
        <dbReference type="ARBA" id="ARBA00023136"/>
    </source>
</evidence>
<comment type="similarity">
    <text evidence="2">Belongs to the EMC6 family.</text>
</comment>
<feature type="transmembrane region" description="Helical" evidence="9">
    <location>
        <begin position="23"/>
        <end position="42"/>
    </location>
</feature>
<evidence type="ECO:0000256" key="2">
    <source>
        <dbReference type="ARBA" id="ARBA00009436"/>
    </source>
</evidence>
<evidence type="ECO:0000256" key="5">
    <source>
        <dbReference type="ARBA" id="ARBA00022824"/>
    </source>
</evidence>
<comment type="caution">
    <text evidence="10">The sequence shown here is derived from an EMBL/GenBank/DDBJ whole genome shotgun (WGS) entry which is preliminary data.</text>
</comment>
<protein>
    <recommendedName>
        <fullName evidence="3">ER membrane protein complex subunit 6</fullName>
    </recommendedName>
</protein>
<keyword evidence="5" id="KW-0256">Endoplasmic reticulum</keyword>
<keyword evidence="6 9" id="KW-1133">Transmembrane helix</keyword>
<name>A0A8H3AWT3_9AGAM</name>
<dbReference type="GO" id="GO:0072546">
    <property type="term" value="C:EMC complex"/>
    <property type="evidence" value="ECO:0007669"/>
    <property type="project" value="InterPro"/>
</dbReference>
<organism evidence="10 11">
    <name type="scientific">Rhizoctonia solani</name>
    <dbReference type="NCBI Taxonomy" id="456999"/>
    <lineage>
        <taxon>Eukaryota</taxon>
        <taxon>Fungi</taxon>
        <taxon>Dikarya</taxon>
        <taxon>Basidiomycota</taxon>
        <taxon>Agaricomycotina</taxon>
        <taxon>Agaricomycetes</taxon>
        <taxon>Cantharellales</taxon>
        <taxon>Ceratobasidiaceae</taxon>
        <taxon>Rhizoctonia</taxon>
    </lineage>
</organism>
<keyword evidence="4 9" id="KW-0812">Transmembrane</keyword>
<feature type="transmembrane region" description="Helical" evidence="9">
    <location>
        <begin position="93"/>
        <end position="119"/>
    </location>
</feature>
<dbReference type="PANTHER" id="PTHR20994">
    <property type="entry name" value="ER MEMBRANE PROTEIN COMPLEX SUBUNIT 6"/>
    <property type="match status" value="1"/>
</dbReference>
<reference evidence="10" key="1">
    <citation type="submission" date="2021-01" db="EMBL/GenBank/DDBJ databases">
        <authorList>
            <person name="Kaushik A."/>
        </authorList>
    </citation>
    <scope>NUCLEOTIDE SEQUENCE</scope>
    <source>
        <strain evidence="10">AG1-1C</strain>
    </source>
</reference>
<evidence type="ECO:0000313" key="10">
    <source>
        <dbReference type="EMBL" id="CAE6442167.1"/>
    </source>
</evidence>
<evidence type="ECO:0000256" key="4">
    <source>
        <dbReference type="ARBA" id="ARBA00022692"/>
    </source>
</evidence>
<dbReference type="GO" id="GO:0000045">
    <property type="term" value="P:autophagosome assembly"/>
    <property type="evidence" value="ECO:0007669"/>
    <property type="project" value="TreeGrafter"/>
</dbReference>
<evidence type="ECO:0000256" key="8">
    <source>
        <dbReference type="SAM" id="MobiDB-lite"/>
    </source>
</evidence>
<dbReference type="InterPro" id="IPR029008">
    <property type="entry name" value="EMC6-like"/>
</dbReference>
<evidence type="ECO:0000256" key="6">
    <source>
        <dbReference type="ARBA" id="ARBA00022989"/>
    </source>
</evidence>
<feature type="region of interest" description="Disordered" evidence="8">
    <location>
        <begin position="262"/>
        <end position="306"/>
    </location>
</feature>
<evidence type="ECO:0000256" key="3">
    <source>
        <dbReference type="ARBA" id="ARBA00020827"/>
    </source>
</evidence>
<dbReference type="InterPro" id="IPR008504">
    <property type="entry name" value="Emc6"/>
</dbReference>
<comment type="subcellular location">
    <subcellularLocation>
        <location evidence="1">Endoplasmic reticulum membrane</location>
        <topology evidence="1">Multi-pass membrane protein</topology>
    </subcellularLocation>
</comment>
<feature type="transmembrane region" description="Helical" evidence="9">
    <location>
        <begin position="140"/>
        <end position="159"/>
    </location>
</feature>